<dbReference type="InterPro" id="IPR050367">
    <property type="entry name" value="APC_superfamily"/>
</dbReference>
<accession>A0A7J5L807</accession>
<comment type="caution">
    <text evidence="9">The sequence shown here is derived from an EMBL/GenBank/DDBJ whole genome shotgun (WGS) entry which is preliminary data.</text>
</comment>
<dbReference type="EMBL" id="WCLP01000001">
    <property type="protein sequence ID" value="KAB5284526.1"/>
    <property type="molecule type" value="Genomic_DNA"/>
</dbReference>
<feature type="transmembrane region" description="Helical" evidence="8">
    <location>
        <begin position="409"/>
        <end position="430"/>
    </location>
</feature>
<keyword evidence="4 8" id="KW-0812">Transmembrane</keyword>
<organism evidence="9 10">
    <name type="scientific">Bacteroides stercoris</name>
    <dbReference type="NCBI Taxonomy" id="46506"/>
    <lineage>
        <taxon>Bacteria</taxon>
        <taxon>Pseudomonadati</taxon>
        <taxon>Bacteroidota</taxon>
        <taxon>Bacteroidia</taxon>
        <taxon>Bacteroidales</taxon>
        <taxon>Bacteroidaceae</taxon>
        <taxon>Bacteroides</taxon>
    </lineage>
</organism>
<feature type="transmembrane region" description="Helical" evidence="8">
    <location>
        <begin position="442"/>
        <end position="463"/>
    </location>
</feature>
<feature type="transmembrane region" description="Helical" evidence="8">
    <location>
        <begin position="238"/>
        <end position="262"/>
    </location>
</feature>
<proteinExistence type="predicted"/>
<feature type="transmembrane region" description="Helical" evidence="8">
    <location>
        <begin position="339"/>
        <end position="360"/>
    </location>
</feature>
<dbReference type="Gene3D" id="1.20.1740.10">
    <property type="entry name" value="Amino acid/polyamine transporter I"/>
    <property type="match status" value="1"/>
</dbReference>
<keyword evidence="3" id="KW-1003">Cell membrane</keyword>
<dbReference type="NCBIfam" id="TIGR03813">
    <property type="entry name" value="put_Glu_GABA_T"/>
    <property type="match status" value="1"/>
</dbReference>
<evidence type="ECO:0000256" key="3">
    <source>
        <dbReference type="ARBA" id="ARBA00022475"/>
    </source>
</evidence>
<feature type="transmembrane region" description="Helical" evidence="8">
    <location>
        <begin position="201"/>
        <end position="217"/>
    </location>
</feature>
<dbReference type="AlphaFoldDB" id="A0A7J5L807"/>
<evidence type="ECO:0000256" key="8">
    <source>
        <dbReference type="SAM" id="Phobius"/>
    </source>
</evidence>
<feature type="transmembrane region" description="Helical" evidence="8">
    <location>
        <begin position="282"/>
        <end position="309"/>
    </location>
</feature>
<sequence>MANIKQTVKLGVFTLAIMNVTAVVSLRGLPAEAVYGMSSAFYYLFAAIVFLIPTSLVAAELAAMFQDKQGGVFRWVGEAYGKKLGFLAIWVQWIESTIWYPTVLTFGAVSIAFIGMNDVHDMSLANNKYYTLAVVLVIYWLATFISLKGMSWVGKVAKVGGLVGTIIPAGLLIVLGIIYLATGGHSNMDFHSSFFPDLTNFDNVVLAASIFLFYAGMEMGGIHVKDVNNPSKNYPKAVFIGALITVLIFVLGTFALGVIIPAKDISLTQSLLVGFDNYFRYIHVSWLSPVIAVALAFGVLAGVLTWVAGPSKGIFAVGKAGYMPPFFQKTNKLGVQKNILFVQGGAVTVLSLLFVVMPSVQSFYQILSQLTVVLYLIMYMLMFSGAIVLRYKMKKLNRPFRIGKGGNGLMWLVGGLGFCGSLLAFVLSFIPPSQISTGSNTVWFSVLIIGALVVVIAPFIIYASKKPSWVDPNSTFEPFHWEEQPTAQVAGKTATATATAGTIASATANESVASPTGNAPSANNSNNSGKAPNIPPKG</sequence>
<feature type="transmembrane region" description="Helical" evidence="8">
    <location>
        <begin position="159"/>
        <end position="181"/>
    </location>
</feature>
<reference evidence="9 10" key="1">
    <citation type="journal article" date="2019" name="Nat. Med.">
        <title>A library of human gut bacterial isolates paired with longitudinal multiomics data enables mechanistic microbiome research.</title>
        <authorList>
            <person name="Poyet M."/>
            <person name="Groussin M."/>
            <person name="Gibbons S.M."/>
            <person name="Avila-Pacheco J."/>
            <person name="Jiang X."/>
            <person name="Kearney S.M."/>
            <person name="Perrotta A.R."/>
            <person name="Berdy B."/>
            <person name="Zhao S."/>
            <person name="Lieberman T.D."/>
            <person name="Swanson P.K."/>
            <person name="Smith M."/>
            <person name="Roesemann S."/>
            <person name="Alexander J.E."/>
            <person name="Rich S.A."/>
            <person name="Livny J."/>
            <person name="Vlamakis H."/>
            <person name="Clish C."/>
            <person name="Bullock K."/>
            <person name="Deik A."/>
            <person name="Scott J."/>
            <person name="Pierce K.A."/>
            <person name="Xavier R.J."/>
            <person name="Alm E.J."/>
        </authorList>
    </citation>
    <scope>NUCLEOTIDE SEQUENCE [LARGE SCALE GENOMIC DNA]</scope>
    <source>
        <strain evidence="9 10">BIOML-A17</strain>
    </source>
</reference>
<feature type="transmembrane region" description="Helical" evidence="8">
    <location>
        <begin position="41"/>
        <end position="65"/>
    </location>
</feature>
<dbReference type="PIRSF" id="PIRSF006060">
    <property type="entry name" value="AA_transporter"/>
    <property type="match status" value="1"/>
</dbReference>
<evidence type="ECO:0000313" key="10">
    <source>
        <dbReference type="Proteomes" id="UP000440773"/>
    </source>
</evidence>
<gene>
    <name evidence="9" type="ORF">F9962_00285</name>
</gene>
<dbReference type="InterPro" id="IPR002293">
    <property type="entry name" value="AA/rel_permease1"/>
</dbReference>
<feature type="transmembrane region" description="Helical" evidence="8">
    <location>
        <begin position="129"/>
        <end position="147"/>
    </location>
</feature>
<feature type="transmembrane region" description="Helical" evidence="8">
    <location>
        <begin position="98"/>
        <end position="117"/>
    </location>
</feature>
<protein>
    <submittedName>
        <fullName evidence="9">Amino acid permease</fullName>
    </submittedName>
</protein>
<dbReference type="GO" id="GO:0022857">
    <property type="term" value="F:transmembrane transporter activity"/>
    <property type="evidence" value="ECO:0007669"/>
    <property type="project" value="InterPro"/>
</dbReference>
<feature type="transmembrane region" description="Helical" evidence="8">
    <location>
        <begin position="12"/>
        <end position="29"/>
    </location>
</feature>
<evidence type="ECO:0000313" key="9">
    <source>
        <dbReference type="EMBL" id="KAB5284526.1"/>
    </source>
</evidence>
<dbReference type="GO" id="GO:0005886">
    <property type="term" value="C:plasma membrane"/>
    <property type="evidence" value="ECO:0007669"/>
    <property type="project" value="UniProtKB-SubCell"/>
</dbReference>
<dbReference type="Pfam" id="PF13520">
    <property type="entry name" value="AA_permease_2"/>
    <property type="match status" value="1"/>
</dbReference>
<dbReference type="RefSeq" id="WP_151870543.1">
    <property type="nucleotide sequence ID" value="NZ_WCLO01000001.1"/>
</dbReference>
<evidence type="ECO:0000256" key="6">
    <source>
        <dbReference type="ARBA" id="ARBA00023136"/>
    </source>
</evidence>
<feature type="region of interest" description="Disordered" evidence="7">
    <location>
        <begin position="507"/>
        <end position="538"/>
    </location>
</feature>
<keyword evidence="5 8" id="KW-1133">Transmembrane helix</keyword>
<evidence type="ECO:0000256" key="5">
    <source>
        <dbReference type="ARBA" id="ARBA00022989"/>
    </source>
</evidence>
<evidence type="ECO:0000256" key="7">
    <source>
        <dbReference type="SAM" id="MobiDB-lite"/>
    </source>
</evidence>
<dbReference type="PANTHER" id="PTHR42770:SF15">
    <property type="entry name" value="GLUTAMATE_GAMMA-AMINOBUTYRATE ANTIPORTER-RELATED"/>
    <property type="match status" value="1"/>
</dbReference>
<comment type="subcellular location">
    <subcellularLocation>
        <location evidence="1">Cell membrane</location>
        <topology evidence="1">Multi-pass membrane protein</topology>
    </subcellularLocation>
</comment>
<keyword evidence="6 8" id="KW-0472">Membrane</keyword>
<dbReference type="Proteomes" id="UP000440773">
    <property type="component" value="Unassembled WGS sequence"/>
</dbReference>
<feature type="transmembrane region" description="Helical" evidence="8">
    <location>
        <begin position="366"/>
        <end position="389"/>
    </location>
</feature>
<dbReference type="InterPro" id="IPR022520">
    <property type="entry name" value="Glu/GABA_antiporter_put"/>
</dbReference>
<evidence type="ECO:0000256" key="4">
    <source>
        <dbReference type="ARBA" id="ARBA00022692"/>
    </source>
</evidence>
<keyword evidence="2" id="KW-0813">Transport</keyword>
<feature type="compositionally biased region" description="Low complexity" evidence="7">
    <location>
        <begin position="507"/>
        <end position="532"/>
    </location>
</feature>
<name>A0A7J5L807_BACSE</name>
<evidence type="ECO:0000256" key="1">
    <source>
        <dbReference type="ARBA" id="ARBA00004651"/>
    </source>
</evidence>
<dbReference type="PANTHER" id="PTHR42770">
    <property type="entry name" value="AMINO ACID TRANSPORTER-RELATED"/>
    <property type="match status" value="1"/>
</dbReference>
<evidence type="ECO:0000256" key="2">
    <source>
        <dbReference type="ARBA" id="ARBA00022448"/>
    </source>
</evidence>